<dbReference type="Proteomes" id="UP001180531">
    <property type="component" value="Unassembled WGS sequence"/>
</dbReference>
<accession>A0ABU2SGN3</accession>
<feature type="compositionally biased region" description="Polar residues" evidence="1">
    <location>
        <begin position="146"/>
        <end position="157"/>
    </location>
</feature>
<gene>
    <name evidence="2" type="ORF">RM609_03045</name>
</gene>
<evidence type="ECO:0000313" key="2">
    <source>
        <dbReference type="EMBL" id="MDT0448078.1"/>
    </source>
</evidence>
<feature type="compositionally biased region" description="Gly residues" evidence="1">
    <location>
        <begin position="114"/>
        <end position="123"/>
    </location>
</feature>
<dbReference type="RefSeq" id="WP_311607693.1">
    <property type="nucleotide sequence ID" value="NZ_JAVRFI010000002.1"/>
</dbReference>
<sequence>MLEEALTALAAAGGAAVVQAAGTDAWTGLRQAVANWFGRGNGQRERAELERLDRTAGELETAEAAAAEQVRIRQSAAWQARIELFLESLAEAERTQAAEQLRTLLAQHTPEGGVSTGQGGPAAGGDLSVTASGAGAIAVGGSVTGPVTSNAPRTGTKSGASSSPPAPGPQPS</sequence>
<evidence type="ECO:0000313" key="3">
    <source>
        <dbReference type="Proteomes" id="UP001180531"/>
    </source>
</evidence>
<organism evidence="2 3">
    <name type="scientific">Streptomyces hesseae</name>
    <dbReference type="NCBI Taxonomy" id="3075519"/>
    <lineage>
        <taxon>Bacteria</taxon>
        <taxon>Bacillati</taxon>
        <taxon>Actinomycetota</taxon>
        <taxon>Actinomycetes</taxon>
        <taxon>Kitasatosporales</taxon>
        <taxon>Streptomycetaceae</taxon>
        <taxon>Streptomyces</taxon>
    </lineage>
</organism>
<feature type="region of interest" description="Disordered" evidence="1">
    <location>
        <begin position="109"/>
        <end position="172"/>
    </location>
</feature>
<reference evidence="2" key="1">
    <citation type="submission" date="2024-05" db="EMBL/GenBank/DDBJ databases">
        <title>30 novel species of actinomycetes from the DSMZ collection.</title>
        <authorList>
            <person name="Nouioui I."/>
        </authorList>
    </citation>
    <scope>NUCLEOTIDE SEQUENCE</scope>
    <source>
        <strain evidence="2">DSM 40473</strain>
    </source>
</reference>
<comment type="caution">
    <text evidence="2">The sequence shown here is derived from an EMBL/GenBank/DDBJ whole genome shotgun (WGS) entry which is preliminary data.</text>
</comment>
<name>A0ABU2SGN3_9ACTN</name>
<keyword evidence="3" id="KW-1185">Reference proteome</keyword>
<dbReference type="EMBL" id="JAVRFI010000002">
    <property type="protein sequence ID" value="MDT0448078.1"/>
    <property type="molecule type" value="Genomic_DNA"/>
</dbReference>
<protein>
    <submittedName>
        <fullName evidence="2">Uncharacterized protein</fullName>
    </submittedName>
</protein>
<proteinExistence type="predicted"/>
<feature type="compositionally biased region" description="Low complexity" evidence="1">
    <location>
        <begin position="128"/>
        <end position="145"/>
    </location>
</feature>
<evidence type="ECO:0000256" key="1">
    <source>
        <dbReference type="SAM" id="MobiDB-lite"/>
    </source>
</evidence>